<protein>
    <recommendedName>
        <fullName evidence="1">DUF4145 domain-containing protein</fullName>
    </recommendedName>
</protein>
<evidence type="ECO:0000313" key="3">
    <source>
        <dbReference type="Proteomes" id="UP000176631"/>
    </source>
</evidence>
<proteinExistence type="predicted"/>
<dbReference type="AlphaFoldDB" id="A0A1G1W8Y6"/>
<name>A0A1G1W8Y6_9BACT</name>
<feature type="domain" description="DUF4145" evidence="1">
    <location>
        <begin position="109"/>
        <end position="198"/>
    </location>
</feature>
<dbReference type="InterPro" id="IPR025285">
    <property type="entry name" value="DUF4145"/>
</dbReference>
<evidence type="ECO:0000259" key="1">
    <source>
        <dbReference type="Pfam" id="PF13643"/>
    </source>
</evidence>
<accession>A0A1G1W8Y6</accession>
<gene>
    <name evidence="2" type="ORF">A2172_01175</name>
</gene>
<organism evidence="2 3">
    <name type="scientific">Candidatus Woykebacteria bacterium RBG_13_40_15</name>
    <dbReference type="NCBI Taxonomy" id="1802593"/>
    <lineage>
        <taxon>Bacteria</taxon>
        <taxon>Candidatus Woykeibacteriota</taxon>
    </lineage>
</organism>
<reference evidence="2 3" key="1">
    <citation type="journal article" date="2016" name="Nat. Commun.">
        <title>Thousands of microbial genomes shed light on interconnected biogeochemical processes in an aquifer system.</title>
        <authorList>
            <person name="Anantharaman K."/>
            <person name="Brown C.T."/>
            <person name="Hug L.A."/>
            <person name="Sharon I."/>
            <person name="Castelle C.J."/>
            <person name="Probst A.J."/>
            <person name="Thomas B.C."/>
            <person name="Singh A."/>
            <person name="Wilkins M.J."/>
            <person name="Karaoz U."/>
            <person name="Brodie E.L."/>
            <person name="Williams K.H."/>
            <person name="Hubbard S.S."/>
            <person name="Banfield J.F."/>
        </authorList>
    </citation>
    <scope>NUCLEOTIDE SEQUENCE [LARGE SCALE GENOMIC DNA]</scope>
</reference>
<dbReference type="EMBL" id="MHCP01000015">
    <property type="protein sequence ID" value="OGY24139.1"/>
    <property type="molecule type" value="Genomic_DNA"/>
</dbReference>
<dbReference type="Pfam" id="PF13643">
    <property type="entry name" value="DUF4145"/>
    <property type="match status" value="1"/>
</dbReference>
<sequence length="232" mass="26755">MKSWWELGEGAGFSGNKLSTYQIDCPFCEERDNFEEAAHFEKKKPNSSKVLNFDTLKCGNCAGYVMVLWSSSDYDFHSGIHDFRVLPWSLTINKAPTHWPQAIQRYWVQANKSLQVENWDAAAEMARSTLQIALRDHGAVGKDLFEEINNLAEKGVLPPLMKEWSHEVRELGNDSAHPRPEQKETSLGDARDIVEFLDFLLEYLYDLPKRIEDYRGRRKAEKATTQIKKKTN</sequence>
<evidence type="ECO:0000313" key="2">
    <source>
        <dbReference type="EMBL" id="OGY24139.1"/>
    </source>
</evidence>
<comment type="caution">
    <text evidence="2">The sequence shown here is derived from an EMBL/GenBank/DDBJ whole genome shotgun (WGS) entry which is preliminary data.</text>
</comment>
<dbReference type="STRING" id="1802593.A2172_01175"/>
<dbReference type="Proteomes" id="UP000176631">
    <property type="component" value="Unassembled WGS sequence"/>
</dbReference>